<comment type="caution">
    <text evidence="2">The sequence shown here is derived from an EMBL/GenBank/DDBJ whole genome shotgun (WGS) entry which is preliminary data.</text>
</comment>
<feature type="domain" description="Glucose-methanol-choline oxidoreductase C-terminal" evidence="1">
    <location>
        <begin position="13"/>
        <end position="108"/>
    </location>
</feature>
<dbReference type="Proteomes" id="UP000649617">
    <property type="component" value="Unassembled WGS sequence"/>
</dbReference>
<evidence type="ECO:0000313" key="2">
    <source>
        <dbReference type="EMBL" id="CAE7684709.1"/>
    </source>
</evidence>
<dbReference type="AlphaFoldDB" id="A0A812WNV4"/>
<feature type="non-terminal residue" evidence="2">
    <location>
        <position position="1"/>
    </location>
</feature>
<name>A0A812WNV4_SYMPI</name>
<dbReference type="EMBL" id="CAJNIZ010044308">
    <property type="protein sequence ID" value="CAE7684709.1"/>
    <property type="molecule type" value="Genomic_DNA"/>
</dbReference>
<dbReference type="SUPFAM" id="SSF51905">
    <property type="entry name" value="FAD/NAD(P)-binding domain"/>
    <property type="match status" value="1"/>
</dbReference>
<dbReference type="InterPro" id="IPR036188">
    <property type="entry name" value="FAD/NAD-bd_sf"/>
</dbReference>
<accession>A0A812WNV4</accession>
<dbReference type="OrthoDB" id="269227at2759"/>
<organism evidence="2 3">
    <name type="scientific">Symbiodinium pilosum</name>
    <name type="common">Dinoflagellate</name>
    <dbReference type="NCBI Taxonomy" id="2952"/>
    <lineage>
        <taxon>Eukaryota</taxon>
        <taxon>Sar</taxon>
        <taxon>Alveolata</taxon>
        <taxon>Dinophyceae</taxon>
        <taxon>Suessiales</taxon>
        <taxon>Symbiodiniaceae</taxon>
        <taxon>Symbiodinium</taxon>
    </lineage>
</organism>
<gene>
    <name evidence="2" type="ORF">SPIL2461_LOCUS19128</name>
</gene>
<evidence type="ECO:0000259" key="1">
    <source>
        <dbReference type="Pfam" id="PF05199"/>
    </source>
</evidence>
<reference evidence="2" key="1">
    <citation type="submission" date="2021-02" db="EMBL/GenBank/DDBJ databases">
        <authorList>
            <person name="Dougan E. K."/>
            <person name="Rhodes N."/>
            <person name="Thang M."/>
            <person name="Chan C."/>
        </authorList>
    </citation>
    <scope>NUCLEOTIDE SEQUENCE</scope>
</reference>
<dbReference type="InterPro" id="IPR007867">
    <property type="entry name" value="GMC_OxRtase_C"/>
</dbReference>
<dbReference type="Gene3D" id="3.50.50.60">
    <property type="entry name" value="FAD/NAD(P)-binding domain"/>
    <property type="match status" value="1"/>
</dbReference>
<keyword evidence="3" id="KW-1185">Reference proteome</keyword>
<dbReference type="Pfam" id="PF05199">
    <property type="entry name" value="GMC_oxred_C"/>
    <property type="match status" value="1"/>
</dbReference>
<dbReference type="GO" id="GO:0016614">
    <property type="term" value="F:oxidoreductase activity, acting on CH-OH group of donors"/>
    <property type="evidence" value="ECO:0007669"/>
    <property type="project" value="InterPro"/>
</dbReference>
<proteinExistence type="predicted"/>
<sequence>PPGVLFDPFAGNASDAWSLLRGLQDAYKVFEAWPDLSFDPPFASLMDDGFTGQYCAQNLGSWQHPMGTAQLGHVLDSRLRVRGVKNLWVADASALPDWALAGHPDAGIRVLGSLVASFAAEAVAG</sequence>
<protein>
    <recommendedName>
        <fullName evidence="1">Glucose-methanol-choline oxidoreductase C-terminal domain-containing protein</fullName>
    </recommendedName>
</protein>
<dbReference type="Gene3D" id="3.30.410.40">
    <property type="match status" value="1"/>
</dbReference>
<evidence type="ECO:0000313" key="3">
    <source>
        <dbReference type="Proteomes" id="UP000649617"/>
    </source>
</evidence>